<proteinExistence type="predicted"/>
<organism evidence="3 4">
    <name type="scientific">Candidatus Fusicatenibacter intestinigallinarum</name>
    <dbReference type="NCBI Taxonomy" id="2838598"/>
    <lineage>
        <taxon>Bacteria</taxon>
        <taxon>Bacillati</taxon>
        <taxon>Bacillota</taxon>
        <taxon>Clostridia</taxon>
        <taxon>Lachnospirales</taxon>
        <taxon>Lachnospiraceae</taxon>
        <taxon>Fusicatenibacter</taxon>
    </lineage>
</organism>
<feature type="transmembrane region" description="Helical" evidence="2">
    <location>
        <begin position="197"/>
        <end position="213"/>
    </location>
</feature>
<feature type="transmembrane region" description="Helical" evidence="2">
    <location>
        <begin position="143"/>
        <end position="159"/>
    </location>
</feature>
<feature type="transmembrane region" description="Helical" evidence="2">
    <location>
        <begin position="263"/>
        <end position="285"/>
    </location>
</feature>
<keyword evidence="2" id="KW-0472">Membrane</keyword>
<evidence type="ECO:0008006" key="5">
    <source>
        <dbReference type="Google" id="ProtNLM"/>
    </source>
</evidence>
<protein>
    <recommendedName>
        <fullName evidence="5">DUF4129 domain-containing protein</fullName>
    </recommendedName>
</protein>
<reference evidence="3" key="1">
    <citation type="journal article" date="2021" name="PeerJ">
        <title>Extensive microbial diversity within the chicken gut microbiome revealed by metagenomics and culture.</title>
        <authorList>
            <person name="Gilroy R."/>
            <person name="Ravi A."/>
            <person name="Getino M."/>
            <person name="Pursley I."/>
            <person name="Horton D.L."/>
            <person name="Alikhan N.F."/>
            <person name="Baker D."/>
            <person name="Gharbi K."/>
            <person name="Hall N."/>
            <person name="Watson M."/>
            <person name="Adriaenssens E.M."/>
            <person name="Foster-Nyarko E."/>
            <person name="Jarju S."/>
            <person name="Secka A."/>
            <person name="Antonio M."/>
            <person name="Oren A."/>
            <person name="Chaudhuri R.R."/>
            <person name="La Ragione R."/>
            <person name="Hildebrand F."/>
            <person name="Pallen M.J."/>
        </authorList>
    </citation>
    <scope>NUCLEOTIDE SEQUENCE</scope>
    <source>
        <strain evidence="3">CHK185-5351</strain>
    </source>
</reference>
<feature type="transmembrane region" description="Helical" evidence="2">
    <location>
        <begin position="343"/>
        <end position="364"/>
    </location>
</feature>
<comment type="caution">
    <text evidence="3">The sequence shown here is derived from an EMBL/GenBank/DDBJ whole genome shotgun (WGS) entry which is preliminary data.</text>
</comment>
<sequence length="502" mass="55956">MDSAGSSRRREPGSGISQRIERASVGSGKRKGGVNRQMKEKQKTVQTLKKSPVLTGLSFLHATLLLAPVPALLYGFAGAGREVLTRQYQMGGVLLLPVVLSWLAVRYCKALWLYVLSGAAAVVLAFSAVPGGAGEAALAPEKLIFAALTAFLWLVRGGVRIKKGRLRKEYMEMPVGEGSLQIPDLSEIPMFLDDPRAVHFFFFVFFYLVSLPLGEETLYRYIFAILCTDLPVCFLYRYLASFREYVEEHQSIANLPVHTMKKIIHLLLVPALLILLLAMLPSLLYGEEPLTRIHVEWSPGGSAPVQENEMPVQETDGMQEMLSQLSGGEAARMPVWLERLLELVVWLIVAAVAFFALRALYLALRSMNRSFLQDEEDEITFLGDEDRREKVKRKREKGGSRFFPSPSERVRRKYKKILRRGMRRRRKTPGGAETPAELEALACLLPAEGAGAVESAFSAEDPKRDGRSADLEILHGLYEKARYSPDGCTEEEAKRADGVNLP</sequence>
<feature type="transmembrane region" description="Helical" evidence="2">
    <location>
        <begin position="219"/>
        <end position="239"/>
    </location>
</feature>
<evidence type="ECO:0000313" key="4">
    <source>
        <dbReference type="Proteomes" id="UP000823849"/>
    </source>
</evidence>
<accession>A0A9D2SM24</accession>
<feature type="transmembrane region" description="Helical" evidence="2">
    <location>
        <begin position="112"/>
        <end position="131"/>
    </location>
</feature>
<dbReference type="AlphaFoldDB" id="A0A9D2SM24"/>
<feature type="region of interest" description="Disordered" evidence="1">
    <location>
        <begin position="1"/>
        <end position="45"/>
    </location>
</feature>
<keyword evidence="2" id="KW-1133">Transmembrane helix</keyword>
<evidence type="ECO:0000313" key="3">
    <source>
        <dbReference type="EMBL" id="HJC14322.1"/>
    </source>
</evidence>
<feature type="transmembrane region" description="Helical" evidence="2">
    <location>
        <begin position="53"/>
        <end position="76"/>
    </location>
</feature>
<gene>
    <name evidence="3" type="ORF">H9705_00635</name>
</gene>
<dbReference type="Proteomes" id="UP000823849">
    <property type="component" value="Unassembled WGS sequence"/>
</dbReference>
<dbReference type="EMBL" id="DWWU01000003">
    <property type="protein sequence ID" value="HJC14322.1"/>
    <property type="molecule type" value="Genomic_DNA"/>
</dbReference>
<evidence type="ECO:0000256" key="2">
    <source>
        <dbReference type="SAM" id="Phobius"/>
    </source>
</evidence>
<reference evidence="3" key="2">
    <citation type="submission" date="2021-04" db="EMBL/GenBank/DDBJ databases">
        <authorList>
            <person name="Gilroy R."/>
        </authorList>
    </citation>
    <scope>NUCLEOTIDE SEQUENCE</scope>
    <source>
        <strain evidence="3">CHK185-5351</strain>
    </source>
</reference>
<evidence type="ECO:0000256" key="1">
    <source>
        <dbReference type="SAM" id="MobiDB-lite"/>
    </source>
</evidence>
<name>A0A9D2SM24_9FIRM</name>
<keyword evidence="2" id="KW-0812">Transmembrane</keyword>
<feature type="transmembrane region" description="Helical" evidence="2">
    <location>
        <begin position="88"/>
        <end position="105"/>
    </location>
</feature>